<dbReference type="Pfam" id="PF07905">
    <property type="entry name" value="PucR"/>
    <property type="match status" value="1"/>
</dbReference>
<evidence type="ECO:0000259" key="4">
    <source>
        <dbReference type="Pfam" id="PF17853"/>
    </source>
</evidence>
<dbReference type="OMA" id="APRNDIN"/>
<evidence type="ECO:0000256" key="1">
    <source>
        <dbReference type="ARBA" id="ARBA00006754"/>
    </source>
</evidence>
<dbReference type="AlphaFoldDB" id="A0A2N7S286"/>
<proteinExistence type="inferred from homology"/>
<dbReference type="InterPro" id="IPR042070">
    <property type="entry name" value="PucR_C-HTH_sf"/>
</dbReference>
<dbReference type="RefSeq" id="WP_013349749.1">
    <property type="nucleotide sequence ID" value="NZ_JABUYH010000002.1"/>
</dbReference>
<dbReference type="Proteomes" id="UP000235739">
    <property type="component" value="Unassembled WGS sequence"/>
</dbReference>
<dbReference type="Pfam" id="PF17853">
    <property type="entry name" value="GGDEF_2"/>
    <property type="match status" value="1"/>
</dbReference>
<dbReference type="Pfam" id="PF13556">
    <property type="entry name" value="HTH_30"/>
    <property type="match status" value="1"/>
</dbReference>
<feature type="domain" description="CdaR GGDEF-like" evidence="4">
    <location>
        <begin position="253"/>
        <end position="358"/>
    </location>
</feature>
<gene>
    <name evidence="5" type="ORF">CIK84_01245</name>
</gene>
<accession>A0A2N7S286</accession>
<protein>
    <submittedName>
        <fullName evidence="5">PucR family transcriptional regulator</fullName>
    </submittedName>
</protein>
<dbReference type="InterPro" id="IPR051448">
    <property type="entry name" value="CdaR-like_regulators"/>
</dbReference>
<evidence type="ECO:0000313" key="5">
    <source>
        <dbReference type="EMBL" id="PMQ20278.1"/>
    </source>
</evidence>
<dbReference type="Gene3D" id="1.10.10.2840">
    <property type="entry name" value="PucR C-terminal helix-turn-helix domain"/>
    <property type="match status" value="1"/>
</dbReference>
<evidence type="ECO:0000259" key="3">
    <source>
        <dbReference type="Pfam" id="PF13556"/>
    </source>
</evidence>
<reference evidence="5 6" key="1">
    <citation type="journal article" date="2017" name="Elife">
        <title>Extensive horizontal gene transfer in cheese-associated bacteria.</title>
        <authorList>
            <person name="Bonham K.S."/>
            <person name="Wolfe B.E."/>
            <person name="Dutton R.J."/>
        </authorList>
    </citation>
    <scope>NUCLEOTIDE SEQUENCE [LARGE SCALE GENOMIC DNA]</scope>
    <source>
        <strain evidence="5 6">JB182</strain>
    </source>
</reference>
<feature type="domain" description="PucR C-terminal helix-turn-helix" evidence="3">
    <location>
        <begin position="405"/>
        <end position="462"/>
    </location>
</feature>
<comment type="similarity">
    <text evidence="1">Belongs to the CdaR family.</text>
</comment>
<comment type="caution">
    <text evidence="5">The sequence shown here is derived from an EMBL/GenBank/DDBJ whole genome shotgun (WGS) entry which is preliminary data.</text>
</comment>
<dbReference type="EMBL" id="PNQX01000001">
    <property type="protein sequence ID" value="PMQ20278.1"/>
    <property type="molecule type" value="Genomic_DNA"/>
</dbReference>
<organism evidence="5 6">
    <name type="scientific">Glutamicibacter arilaitensis</name>
    <dbReference type="NCBI Taxonomy" id="256701"/>
    <lineage>
        <taxon>Bacteria</taxon>
        <taxon>Bacillati</taxon>
        <taxon>Actinomycetota</taxon>
        <taxon>Actinomycetes</taxon>
        <taxon>Micrococcales</taxon>
        <taxon>Micrococcaceae</taxon>
        <taxon>Glutamicibacter</taxon>
    </lineage>
</organism>
<evidence type="ECO:0000259" key="2">
    <source>
        <dbReference type="Pfam" id="PF07905"/>
    </source>
</evidence>
<feature type="domain" description="Purine catabolism PurC-like" evidence="2">
    <location>
        <begin position="8"/>
        <end position="124"/>
    </location>
</feature>
<name>A0A2N7S286_9MICC</name>
<dbReference type="InterPro" id="IPR025736">
    <property type="entry name" value="PucR_C-HTH_dom"/>
</dbReference>
<dbReference type="GeneID" id="303186004"/>
<dbReference type="PANTHER" id="PTHR33744:SF1">
    <property type="entry name" value="DNA-BINDING TRANSCRIPTIONAL ACTIVATOR ADER"/>
    <property type="match status" value="1"/>
</dbReference>
<dbReference type="PANTHER" id="PTHR33744">
    <property type="entry name" value="CARBOHYDRATE DIACID REGULATOR"/>
    <property type="match status" value="1"/>
</dbReference>
<dbReference type="InterPro" id="IPR012914">
    <property type="entry name" value="PucR_dom"/>
</dbReference>
<evidence type="ECO:0000313" key="6">
    <source>
        <dbReference type="Proteomes" id="UP000235739"/>
    </source>
</evidence>
<dbReference type="InterPro" id="IPR041522">
    <property type="entry name" value="CdaR_GGDEF"/>
</dbReference>
<sequence length="467" mass="51195">MAISLRGLLEHDELDLRPLTEHKHRGDMVITWGAVTELLDPSQFLTGREIVLTTGVRQKTKTAQRQFVKVLAANDAVALGFGTGLEHNSVPQATVEAAREVGLPVFEVPYQIPFAAITRLIAEALNSDHLKRVENLLKSHQKLAQTLLSSDLDSMLEDLERMLGTQVALTLHGEVISGDFDPARSWHSRPVATGLRDKCTLHIAEPYVHQTVVDYAQSLIGLELANKARLRASQRQANGQVLEDLAAGTLVGADAAGRLGALGLNPQREHSVILVQAPSHIERLQTLPLPADLSSQVSAMVDDRLVIVVAHSKLQLSIKHLDEYLLTAGVPARVGYGGRYANTTGIRWSYFEALESLRHGERINEPTKLSLTSLLLAARDVPLQDLAIEALGPLQEFDASHDSDLLLTLREYLNRDGSVGAVAESMSLHRNTVRYRIQQISELSGYDPNVTSDRVQLWIALSALELG</sequence>